<sequence length="405" mass="44976">MDCRDKPDRAGIPEAESWHGRIGPPSRSPEGTPSDAGRGAMSIEEKIAGIHDPDLRAEIEAARGGFLFAQIVEHVLHRQRERDAQAALLGEEESRRAGLSRDQRRRDAVRLVIESEPALPSSLQHIHSVLALCGLPYRDPGPVREFTRTYGRNSLSLIAGRIKDPETGAFAPQGLPYGPKARLVLLHLCTEAVRQRSPTVKVAETLSGFMREMGFAVTGGERGTIRQFKEQLNRLAACSMQIGLWDGRDSATTLNVPPFRSLELWRPRAGEGDDEAGRTVRFDPEFYETLIRHALPVDVRAARAFSGSARKLDLLFWTGYRLRSLQRPLRLTWTNLHAQFGAENASIRSFRQAFKADLAHLREVFPRLPLVLDDGGLTLHPADPGALLVPPRPAGRGTRIRRQGT</sequence>
<evidence type="ECO:0000313" key="2">
    <source>
        <dbReference type="EMBL" id="GLS74267.1"/>
    </source>
</evidence>
<accession>A0AA37TR80</accession>
<organism evidence="2 3">
    <name type="scientific">Methylobacterium tardum</name>
    <dbReference type="NCBI Taxonomy" id="374432"/>
    <lineage>
        <taxon>Bacteria</taxon>
        <taxon>Pseudomonadati</taxon>
        <taxon>Pseudomonadota</taxon>
        <taxon>Alphaproteobacteria</taxon>
        <taxon>Hyphomicrobiales</taxon>
        <taxon>Methylobacteriaceae</taxon>
        <taxon>Methylobacterium</taxon>
    </lineage>
</organism>
<evidence type="ECO:0008006" key="4">
    <source>
        <dbReference type="Google" id="ProtNLM"/>
    </source>
</evidence>
<gene>
    <name evidence="2" type="ORF">GCM10007890_62820</name>
</gene>
<comment type="caution">
    <text evidence="2">The sequence shown here is derived from an EMBL/GenBank/DDBJ whole genome shotgun (WGS) entry which is preliminary data.</text>
</comment>
<feature type="compositionally biased region" description="Basic and acidic residues" evidence="1">
    <location>
        <begin position="1"/>
        <end position="19"/>
    </location>
</feature>
<dbReference type="EMBL" id="BSPL01000034">
    <property type="protein sequence ID" value="GLS74267.1"/>
    <property type="molecule type" value="Genomic_DNA"/>
</dbReference>
<protein>
    <recommendedName>
        <fullName evidence="4">Pirin</fullName>
    </recommendedName>
</protein>
<reference evidence="3" key="1">
    <citation type="journal article" date="2019" name="Int. J. Syst. Evol. Microbiol.">
        <title>The Global Catalogue of Microorganisms (GCM) 10K type strain sequencing project: providing services to taxonomists for standard genome sequencing and annotation.</title>
        <authorList>
            <consortium name="The Broad Institute Genomics Platform"/>
            <consortium name="The Broad Institute Genome Sequencing Center for Infectious Disease"/>
            <person name="Wu L."/>
            <person name="Ma J."/>
        </authorList>
    </citation>
    <scope>NUCLEOTIDE SEQUENCE [LARGE SCALE GENOMIC DNA]</scope>
    <source>
        <strain evidence="3">NBRC 103632</strain>
    </source>
</reference>
<keyword evidence="3" id="KW-1185">Reference proteome</keyword>
<evidence type="ECO:0000256" key="1">
    <source>
        <dbReference type="SAM" id="MobiDB-lite"/>
    </source>
</evidence>
<proteinExistence type="predicted"/>
<name>A0AA37TR80_9HYPH</name>
<dbReference type="Proteomes" id="UP001157440">
    <property type="component" value="Unassembled WGS sequence"/>
</dbReference>
<feature type="region of interest" description="Disordered" evidence="1">
    <location>
        <begin position="1"/>
        <end position="38"/>
    </location>
</feature>
<dbReference type="InterPro" id="IPR006881">
    <property type="entry name" value="RepA_C"/>
</dbReference>
<evidence type="ECO:0000313" key="3">
    <source>
        <dbReference type="Proteomes" id="UP001157440"/>
    </source>
</evidence>
<dbReference type="AlphaFoldDB" id="A0AA37TR80"/>
<dbReference type="Pfam" id="PF04796">
    <property type="entry name" value="RepA_C"/>
    <property type="match status" value="1"/>
</dbReference>